<evidence type="ECO:0000313" key="1">
    <source>
        <dbReference type="EMBL" id="KAJ1186176.1"/>
    </source>
</evidence>
<gene>
    <name evidence="1" type="ORF">NDU88_002959</name>
</gene>
<accession>A0AAV7UCZ6</accession>
<comment type="caution">
    <text evidence="1">The sequence shown here is derived from an EMBL/GenBank/DDBJ whole genome shotgun (WGS) entry which is preliminary data.</text>
</comment>
<dbReference type="AlphaFoldDB" id="A0AAV7UCZ6"/>
<keyword evidence="2" id="KW-1185">Reference proteome</keyword>
<evidence type="ECO:0000313" key="2">
    <source>
        <dbReference type="Proteomes" id="UP001066276"/>
    </source>
</evidence>
<proteinExistence type="predicted"/>
<name>A0AAV7UCZ6_PLEWA</name>
<dbReference type="EMBL" id="JANPWB010000005">
    <property type="protein sequence ID" value="KAJ1186176.1"/>
    <property type="molecule type" value="Genomic_DNA"/>
</dbReference>
<organism evidence="1 2">
    <name type="scientific">Pleurodeles waltl</name>
    <name type="common">Iberian ribbed newt</name>
    <dbReference type="NCBI Taxonomy" id="8319"/>
    <lineage>
        <taxon>Eukaryota</taxon>
        <taxon>Metazoa</taxon>
        <taxon>Chordata</taxon>
        <taxon>Craniata</taxon>
        <taxon>Vertebrata</taxon>
        <taxon>Euteleostomi</taxon>
        <taxon>Amphibia</taxon>
        <taxon>Batrachia</taxon>
        <taxon>Caudata</taxon>
        <taxon>Salamandroidea</taxon>
        <taxon>Salamandridae</taxon>
        <taxon>Pleurodelinae</taxon>
        <taxon>Pleurodeles</taxon>
    </lineage>
</organism>
<dbReference type="Proteomes" id="UP001066276">
    <property type="component" value="Chromosome 3_1"/>
</dbReference>
<protein>
    <submittedName>
        <fullName evidence="1">Uncharacterized protein</fullName>
    </submittedName>
</protein>
<sequence>MRTAFRDRLLTILYVPPPSLDRGSLDYWNWSSKLSEDPFLPSRGFLSRITPPKRTACLGPECRRPPGIGLGCMAEADNMAASWSLDRSMCSNWGR</sequence>
<reference evidence="1" key="1">
    <citation type="journal article" date="2022" name="bioRxiv">
        <title>Sequencing and chromosome-scale assembly of the giantPleurodeles waltlgenome.</title>
        <authorList>
            <person name="Brown T."/>
            <person name="Elewa A."/>
            <person name="Iarovenko S."/>
            <person name="Subramanian E."/>
            <person name="Araus A.J."/>
            <person name="Petzold A."/>
            <person name="Susuki M."/>
            <person name="Suzuki K.-i.T."/>
            <person name="Hayashi T."/>
            <person name="Toyoda A."/>
            <person name="Oliveira C."/>
            <person name="Osipova E."/>
            <person name="Leigh N.D."/>
            <person name="Simon A."/>
            <person name="Yun M.H."/>
        </authorList>
    </citation>
    <scope>NUCLEOTIDE SEQUENCE</scope>
    <source>
        <strain evidence="1">20211129_DDA</strain>
        <tissue evidence="1">Liver</tissue>
    </source>
</reference>